<comment type="caution">
    <text evidence="2">The sequence shown here is derived from an EMBL/GenBank/DDBJ whole genome shotgun (WGS) entry which is preliminary data.</text>
</comment>
<evidence type="ECO:0000256" key="1">
    <source>
        <dbReference type="SAM" id="Phobius"/>
    </source>
</evidence>
<accession>A0ABV7XG00</accession>
<name>A0ABV7XG00_9GAMM</name>
<dbReference type="Proteomes" id="UP001595705">
    <property type="component" value="Unassembled WGS sequence"/>
</dbReference>
<keyword evidence="1" id="KW-0812">Transmembrane</keyword>
<protein>
    <submittedName>
        <fullName evidence="2">Type II secretion system protein GspM</fullName>
    </submittedName>
</protein>
<evidence type="ECO:0000313" key="3">
    <source>
        <dbReference type="Proteomes" id="UP001595705"/>
    </source>
</evidence>
<dbReference type="Pfam" id="PF10741">
    <property type="entry name" value="T2SSM_b"/>
    <property type="match status" value="1"/>
</dbReference>
<keyword evidence="1" id="KW-0472">Membrane</keyword>
<keyword evidence="3" id="KW-1185">Reference proteome</keyword>
<dbReference type="InterPro" id="IPR034756">
    <property type="entry name" value="T2SSM_b"/>
</dbReference>
<dbReference type="EMBL" id="JBHRYA010000001">
    <property type="protein sequence ID" value="MFC3714861.1"/>
    <property type="molecule type" value="Genomic_DNA"/>
</dbReference>
<gene>
    <name evidence="2" type="primary">gspM</name>
    <name evidence="2" type="ORF">ACFONC_01645</name>
</gene>
<feature type="transmembrane region" description="Helical" evidence="1">
    <location>
        <begin position="12"/>
        <end position="33"/>
    </location>
</feature>
<dbReference type="RefSeq" id="WP_386741825.1">
    <property type="nucleotide sequence ID" value="NZ_JBHRYA010000001.1"/>
</dbReference>
<evidence type="ECO:0000313" key="2">
    <source>
        <dbReference type="EMBL" id="MFC3714861.1"/>
    </source>
</evidence>
<proteinExistence type="predicted"/>
<sequence>MRAANPDRDRWLALAILGGLLLLAYLVLVHPWWTVPMLEVEGRIDDLQQRDLRARMELRQAPEVDKRLQAVRAEAERVPGFMPQRSPELATSALVQRLETVVLEASPGNRSCAIINRSPLTEARQPRFPRVAVQVRLRCGNPELATVLHSLESGSPRLFVDNLNVLTLGNFRSRRGMEMQGGGGLDVSFDLYGYLQPPPGAATDAR</sequence>
<keyword evidence="1" id="KW-1133">Transmembrane helix</keyword>
<dbReference type="NCBIfam" id="NF040576">
    <property type="entry name" value="T2SS_GspM_XpsM"/>
    <property type="match status" value="1"/>
</dbReference>
<reference evidence="3" key="1">
    <citation type="journal article" date="2019" name="Int. J. Syst. Evol. Microbiol.">
        <title>The Global Catalogue of Microorganisms (GCM) 10K type strain sequencing project: providing services to taxonomists for standard genome sequencing and annotation.</title>
        <authorList>
            <consortium name="The Broad Institute Genomics Platform"/>
            <consortium name="The Broad Institute Genome Sequencing Center for Infectious Disease"/>
            <person name="Wu L."/>
            <person name="Ma J."/>
        </authorList>
    </citation>
    <scope>NUCLEOTIDE SEQUENCE [LARGE SCALE GENOMIC DNA]</scope>
    <source>
        <strain evidence="3">KCTC 42441</strain>
    </source>
</reference>
<organism evidence="2 3">
    <name type="scientific">Luteimonas soli</name>
    <dbReference type="NCBI Taxonomy" id="1648966"/>
    <lineage>
        <taxon>Bacteria</taxon>
        <taxon>Pseudomonadati</taxon>
        <taxon>Pseudomonadota</taxon>
        <taxon>Gammaproteobacteria</taxon>
        <taxon>Lysobacterales</taxon>
        <taxon>Lysobacteraceae</taxon>
        <taxon>Luteimonas</taxon>
    </lineage>
</organism>